<dbReference type="NCBIfam" id="TIGR01646">
    <property type="entry name" value="vgr_GE"/>
    <property type="match status" value="1"/>
</dbReference>
<dbReference type="InterPro" id="IPR037026">
    <property type="entry name" value="Vgr_OB-fold_dom_sf"/>
</dbReference>
<reference evidence="2 3" key="1">
    <citation type="submission" date="2018-05" db="EMBL/GenBank/DDBJ databases">
        <title>Integrated omic analyses show evidence that a Ca. Accumulibacter phosphatis strain performs denitrification under micro-aerobic conditions.</title>
        <authorList>
            <person name="Camejo P.Y."/>
            <person name="Katherine M.D."/>
            <person name="Daniel N.R."/>
        </authorList>
    </citation>
    <scope>NUCLEOTIDE SEQUENCE [LARGE SCALE GENOMIC DNA]</scope>
    <source>
        <strain evidence="2">UW-LDO-IC</strain>
    </source>
</reference>
<dbReference type="Pfam" id="PF05954">
    <property type="entry name" value="Phage_GPD"/>
    <property type="match status" value="1"/>
</dbReference>
<protein>
    <submittedName>
        <fullName evidence="2">Type VI secretion system tip protein VgrG</fullName>
    </submittedName>
</protein>
<organism evidence="2 3">
    <name type="scientific">Candidatus Accumulibacter meliphilus</name>
    <dbReference type="NCBI Taxonomy" id="2211374"/>
    <lineage>
        <taxon>Bacteria</taxon>
        <taxon>Pseudomonadati</taxon>
        <taxon>Pseudomonadota</taxon>
        <taxon>Betaproteobacteria</taxon>
        <taxon>Candidatus Accumulibacter</taxon>
    </lineage>
</organism>
<dbReference type="SUPFAM" id="SSF69255">
    <property type="entry name" value="gp5 N-terminal domain-like"/>
    <property type="match status" value="1"/>
</dbReference>
<dbReference type="InterPro" id="IPR006531">
    <property type="entry name" value="Gp5/Vgr_OB"/>
</dbReference>
<proteinExistence type="predicted"/>
<dbReference type="Pfam" id="PF04717">
    <property type="entry name" value="Phage_base_V"/>
    <property type="match status" value="1"/>
</dbReference>
<gene>
    <name evidence="2" type="ORF">DVS81_11075</name>
</gene>
<dbReference type="EMBL" id="QPGA01000019">
    <property type="protein sequence ID" value="RDE50471.1"/>
    <property type="molecule type" value="Genomic_DNA"/>
</dbReference>
<dbReference type="AlphaFoldDB" id="A0A369XK13"/>
<dbReference type="Gene3D" id="4.10.220.110">
    <property type="match status" value="1"/>
</dbReference>
<dbReference type="Gene3D" id="3.55.50.10">
    <property type="entry name" value="Baseplate protein-like domains"/>
    <property type="match status" value="1"/>
</dbReference>
<name>A0A369XK13_9PROT</name>
<dbReference type="SUPFAM" id="SSF69279">
    <property type="entry name" value="Phage tail proteins"/>
    <property type="match status" value="1"/>
</dbReference>
<dbReference type="Gene3D" id="2.40.50.230">
    <property type="entry name" value="Gp5 N-terminal domain"/>
    <property type="match status" value="1"/>
</dbReference>
<comment type="caution">
    <text evidence="2">The sequence shown here is derived from an EMBL/GenBank/DDBJ whole genome shotgun (WGS) entry which is preliminary data.</text>
</comment>
<dbReference type="Proteomes" id="UP000253831">
    <property type="component" value="Unassembled WGS sequence"/>
</dbReference>
<evidence type="ECO:0000259" key="1">
    <source>
        <dbReference type="Pfam" id="PF04717"/>
    </source>
</evidence>
<sequence>MNKRSTIPTPATPDVCTFAVLVEGQAISSEFQLLSLIVNRELNRIPAAILQLEDGDPAKGTFALSDSDTFIPGRKIEIQLGYRSNNTSVFRGLVIKQGIKIRQGGSVLSVECRHEVVKMTNGTKSRYFVDKKDSEIMEELLGLYSLANDVEATIPSLKEVVQYEASDWDFVLCRADANGRVVLVDDDKVRIAKPATAATPVLELAYGSTVLELDAEIDARWQSTGMKASSWSASEQAIVSAEAQEPTATRSGNLSAGDLAGVLAGEPYELRHGGRLDEAELQAWADARLLRERLAKVRGRARFQGFAGVLPGKMLRIDGVGARFGGEMYVSGVRHRLAGGNWETDVQFGLSPEIFAEAYHLRPLPVAGLLAAVGGLQIGVVTALENDPEGEDRIKLRMPLINTSEDGIWARLATLDAGKERGTYFRPEIDDEVVVGFLNDDPRHPVILGMCHSSSKPAPEAAKDDNQHKGYVSREKLRLRFDDEKKLIGLETEAGNKLTLSEDAKGITLEDQNGNKITLDDSGIKIESVKDLTVTASKDLKLAGTNTEIKASAAFKAEGSSSAELSSPSTSIKGSATTVIKGGMVQIN</sequence>
<evidence type="ECO:0000313" key="3">
    <source>
        <dbReference type="Proteomes" id="UP000253831"/>
    </source>
</evidence>
<dbReference type="Gene3D" id="2.30.110.50">
    <property type="match status" value="1"/>
</dbReference>
<feature type="domain" description="Gp5/Type VI secretion system Vgr protein OB-fold" evidence="1">
    <location>
        <begin position="377"/>
        <end position="451"/>
    </location>
</feature>
<evidence type="ECO:0000313" key="2">
    <source>
        <dbReference type="EMBL" id="RDE50471.1"/>
    </source>
</evidence>
<accession>A0A369XK13</accession>
<dbReference type="InterPro" id="IPR006533">
    <property type="entry name" value="T6SS_Vgr_RhsGE"/>
</dbReference>